<organism evidence="3 4">
    <name type="scientific">Robbsia betulipollinis</name>
    <dbReference type="NCBI Taxonomy" id="2981849"/>
    <lineage>
        <taxon>Bacteria</taxon>
        <taxon>Pseudomonadati</taxon>
        <taxon>Pseudomonadota</taxon>
        <taxon>Betaproteobacteria</taxon>
        <taxon>Burkholderiales</taxon>
        <taxon>Burkholderiaceae</taxon>
        <taxon>Robbsia</taxon>
    </lineage>
</organism>
<accession>A0ABT3ZMT1</accession>
<evidence type="ECO:0000256" key="1">
    <source>
        <dbReference type="SAM" id="MobiDB-lite"/>
    </source>
</evidence>
<keyword evidence="4" id="KW-1185">Reference proteome</keyword>
<feature type="signal peptide" evidence="2">
    <location>
        <begin position="1"/>
        <end position="23"/>
    </location>
</feature>
<feature type="compositionally biased region" description="Low complexity" evidence="1">
    <location>
        <begin position="31"/>
        <end position="51"/>
    </location>
</feature>
<keyword evidence="2" id="KW-0732">Signal</keyword>
<reference evidence="3" key="1">
    <citation type="submission" date="2022-11" db="EMBL/GenBank/DDBJ databases">
        <title>Robbsia betulipollinis sp. nov., isolated from pollen of birch (Betula pendula).</title>
        <authorList>
            <person name="Shi H."/>
            <person name="Ambika Manirajan B."/>
            <person name="Ratering S."/>
            <person name="Geissler-Plaum R."/>
            <person name="Schnell S."/>
        </authorList>
    </citation>
    <scope>NUCLEOTIDE SEQUENCE</scope>
    <source>
        <strain evidence="3">Bb-Pol-6</strain>
    </source>
</reference>
<name>A0ABT3ZMT1_9BURK</name>
<feature type="region of interest" description="Disordered" evidence="1">
    <location>
        <begin position="24"/>
        <end position="72"/>
    </location>
</feature>
<protein>
    <submittedName>
        <fullName evidence="3">Uncharacterized protein</fullName>
    </submittedName>
</protein>
<evidence type="ECO:0000256" key="2">
    <source>
        <dbReference type="SAM" id="SignalP"/>
    </source>
</evidence>
<feature type="chain" id="PRO_5045721557" evidence="2">
    <location>
        <begin position="24"/>
        <end position="72"/>
    </location>
</feature>
<dbReference type="Proteomes" id="UP001082899">
    <property type="component" value="Unassembled WGS sequence"/>
</dbReference>
<evidence type="ECO:0000313" key="3">
    <source>
        <dbReference type="EMBL" id="MCY0387632.1"/>
    </source>
</evidence>
<sequence length="72" mass="7128">MNKFSKIALIAALSIGVSAPVFAQKDPTAGTTNSDVTASTTTGASSTGAGHHTTHAKKHKKASSMDGASAAE</sequence>
<comment type="caution">
    <text evidence="3">The sequence shown here is derived from an EMBL/GenBank/DDBJ whole genome shotgun (WGS) entry which is preliminary data.</text>
</comment>
<evidence type="ECO:0000313" key="4">
    <source>
        <dbReference type="Proteomes" id="UP001082899"/>
    </source>
</evidence>
<feature type="compositionally biased region" description="Basic residues" evidence="1">
    <location>
        <begin position="52"/>
        <end position="62"/>
    </location>
</feature>
<gene>
    <name evidence="3" type="ORF">OVY01_10380</name>
</gene>
<dbReference type="RefSeq" id="WP_267847361.1">
    <property type="nucleotide sequence ID" value="NZ_JAPMXC010000001.1"/>
</dbReference>
<dbReference type="EMBL" id="JAPMXC010000001">
    <property type="protein sequence ID" value="MCY0387632.1"/>
    <property type="molecule type" value="Genomic_DNA"/>
</dbReference>
<proteinExistence type="predicted"/>